<accession>A0AAD1W514</accession>
<proteinExistence type="predicted"/>
<reference evidence="1" key="1">
    <citation type="submission" date="2022-03" db="EMBL/GenBank/DDBJ databases">
        <authorList>
            <person name="Alioto T."/>
            <person name="Alioto T."/>
            <person name="Gomez Garrido J."/>
        </authorList>
    </citation>
    <scope>NUCLEOTIDE SEQUENCE</scope>
</reference>
<dbReference type="EMBL" id="OW240915">
    <property type="protein sequence ID" value="CAH2284763.1"/>
    <property type="molecule type" value="Genomic_DNA"/>
</dbReference>
<gene>
    <name evidence="1" type="ORF">PECUL_23A019502</name>
</gene>
<name>A0AAD1W514_PELCU</name>
<feature type="non-terminal residue" evidence="1">
    <location>
        <position position="1"/>
    </location>
</feature>
<dbReference type="Proteomes" id="UP001295444">
    <property type="component" value="Chromosome 04"/>
</dbReference>
<dbReference type="AlphaFoldDB" id="A0AAD1W514"/>
<organism evidence="1 2">
    <name type="scientific">Pelobates cultripes</name>
    <name type="common">Western spadefoot toad</name>
    <dbReference type="NCBI Taxonomy" id="61616"/>
    <lineage>
        <taxon>Eukaryota</taxon>
        <taxon>Metazoa</taxon>
        <taxon>Chordata</taxon>
        <taxon>Craniata</taxon>
        <taxon>Vertebrata</taxon>
        <taxon>Euteleostomi</taxon>
        <taxon>Amphibia</taxon>
        <taxon>Batrachia</taxon>
        <taxon>Anura</taxon>
        <taxon>Pelobatoidea</taxon>
        <taxon>Pelobatidae</taxon>
        <taxon>Pelobates</taxon>
    </lineage>
</organism>
<evidence type="ECO:0000313" key="2">
    <source>
        <dbReference type="Proteomes" id="UP001295444"/>
    </source>
</evidence>
<protein>
    <submittedName>
        <fullName evidence="1">Uncharacterized protein</fullName>
    </submittedName>
</protein>
<sequence length="69" mass="7847">VEKLNSTLIAQDFTFYQTIDYVFVNQTKLAEDLTWSTPSNPDPKTFGLHNYVNGVTELLSVLVFKIHSP</sequence>
<keyword evidence="2" id="KW-1185">Reference proteome</keyword>
<evidence type="ECO:0000313" key="1">
    <source>
        <dbReference type="EMBL" id="CAH2284763.1"/>
    </source>
</evidence>